<dbReference type="InterPro" id="IPR021825">
    <property type="entry name" value="RETICULATA-related"/>
</dbReference>
<name>A0A8S1J5F3_9CHLO</name>
<dbReference type="AlphaFoldDB" id="A0A8S1J5F3"/>
<keyword evidence="11" id="KW-1185">Reference proteome</keyword>
<comment type="similarity">
    <text evidence="3">Belongs to the RETICULATA family.</text>
</comment>
<accession>A0A8S1J5F3</accession>
<evidence type="ECO:0000256" key="1">
    <source>
        <dbReference type="ARBA" id="ARBA00004141"/>
    </source>
</evidence>
<proteinExistence type="inferred from homology"/>
<evidence type="ECO:0000256" key="3">
    <source>
        <dbReference type="ARBA" id="ARBA00010793"/>
    </source>
</evidence>
<evidence type="ECO:0000256" key="2">
    <source>
        <dbReference type="ARBA" id="ARBA00004229"/>
    </source>
</evidence>
<dbReference type="Proteomes" id="UP000708148">
    <property type="component" value="Unassembled WGS sequence"/>
</dbReference>
<keyword evidence="7" id="KW-0809">Transit peptide</keyword>
<sequence length="250" mass="27635">MESQFITGLLFKIAGFRERLMADSSFLYKLSLECGIGIFTKSAAEYGKRQKTFWKELDFVTANVIMAIFADFLLVWLPAPTLRYRSVAPVATKSGAFGRWWSSLPDNAFQVVQPGMVPFSLGQRFGAILRNGSKLFGVGLVCSFAGVAITNTLIKIRELIDPSFKNINPPQDLVKMSFAYATYMAVSANLRYQVVAGIIEERGIEVAFAGRPQVCKALSTVTRTGNTFLGSLLWVDFIRLLGMQKPSAES</sequence>
<comment type="subcellular location">
    <subcellularLocation>
        <location evidence="1">Membrane</location>
        <topology evidence="1">Multi-pass membrane protein</topology>
    </subcellularLocation>
    <subcellularLocation>
        <location evidence="2">Plastid</location>
        <location evidence="2">Chloroplast</location>
    </subcellularLocation>
</comment>
<gene>
    <name evidence="10" type="ORF">OSTQU699_LOCUS4086</name>
</gene>
<keyword evidence="6" id="KW-0812">Transmembrane</keyword>
<evidence type="ECO:0000256" key="9">
    <source>
        <dbReference type="ARBA" id="ARBA00023136"/>
    </source>
</evidence>
<keyword evidence="9" id="KW-0472">Membrane</keyword>
<keyword evidence="5" id="KW-0934">Plastid</keyword>
<organism evidence="10 11">
    <name type="scientific">Ostreobium quekettii</name>
    <dbReference type="NCBI Taxonomy" id="121088"/>
    <lineage>
        <taxon>Eukaryota</taxon>
        <taxon>Viridiplantae</taxon>
        <taxon>Chlorophyta</taxon>
        <taxon>core chlorophytes</taxon>
        <taxon>Ulvophyceae</taxon>
        <taxon>TCBD clade</taxon>
        <taxon>Bryopsidales</taxon>
        <taxon>Ostreobineae</taxon>
        <taxon>Ostreobiaceae</taxon>
        <taxon>Ostreobium</taxon>
    </lineage>
</organism>
<evidence type="ECO:0000313" key="11">
    <source>
        <dbReference type="Proteomes" id="UP000708148"/>
    </source>
</evidence>
<dbReference type="PANTHER" id="PTHR31620:SF8">
    <property type="entry name" value="PROTEIN RETICULATA-RELATED 4, CHLOROPLASTIC-LIKE"/>
    <property type="match status" value="1"/>
</dbReference>
<dbReference type="PANTHER" id="PTHR31620">
    <property type="entry name" value="PROTEIN RETICULATA-RELATED 2, CHLOROPLASTIC-RELATED"/>
    <property type="match status" value="1"/>
</dbReference>
<evidence type="ECO:0000256" key="7">
    <source>
        <dbReference type="ARBA" id="ARBA00022946"/>
    </source>
</evidence>
<dbReference type="EMBL" id="CAJHUC010000876">
    <property type="protein sequence ID" value="CAD7698727.1"/>
    <property type="molecule type" value="Genomic_DNA"/>
</dbReference>
<evidence type="ECO:0000313" key="10">
    <source>
        <dbReference type="EMBL" id="CAD7698727.1"/>
    </source>
</evidence>
<protein>
    <submittedName>
        <fullName evidence="10">Uncharacterized protein</fullName>
    </submittedName>
</protein>
<evidence type="ECO:0000256" key="6">
    <source>
        <dbReference type="ARBA" id="ARBA00022692"/>
    </source>
</evidence>
<evidence type="ECO:0000256" key="5">
    <source>
        <dbReference type="ARBA" id="ARBA00022640"/>
    </source>
</evidence>
<keyword evidence="8" id="KW-1133">Transmembrane helix</keyword>
<dbReference type="OrthoDB" id="205639at2759"/>
<evidence type="ECO:0000256" key="4">
    <source>
        <dbReference type="ARBA" id="ARBA00022528"/>
    </source>
</evidence>
<dbReference type="Pfam" id="PF11891">
    <property type="entry name" value="RETICULATA-like"/>
    <property type="match status" value="1"/>
</dbReference>
<keyword evidence="4" id="KW-0150">Chloroplast</keyword>
<comment type="caution">
    <text evidence="10">The sequence shown here is derived from an EMBL/GenBank/DDBJ whole genome shotgun (WGS) entry which is preliminary data.</text>
</comment>
<dbReference type="GO" id="GO:0009507">
    <property type="term" value="C:chloroplast"/>
    <property type="evidence" value="ECO:0007669"/>
    <property type="project" value="UniProtKB-SubCell"/>
</dbReference>
<dbReference type="GO" id="GO:0016020">
    <property type="term" value="C:membrane"/>
    <property type="evidence" value="ECO:0007669"/>
    <property type="project" value="UniProtKB-SubCell"/>
</dbReference>
<evidence type="ECO:0000256" key="8">
    <source>
        <dbReference type="ARBA" id="ARBA00022989"/>
    </source>
</evidence>
<reference evidence="10" key="1">
    <citation type="submission" date="2020-12" db="EMBL/GenBank/DDBJ databases">
        <authorList>
            <person name="Iha C."/>
        </authorList>
    </citation>
    <scope>NUCLEOTIDE SEQUENCE</scope>
</reference>